<feature type="transmembrane region" description="Helical" evidence="7">
    <location>
        <begin position="132"/>
        <end position="149"/>
    </location>
</feature>
<evidence type="ECO:0000256" key="5">
    <source>
        <dbReference type="ARBA" id="ARBA00022989"/>
    </source>
</evidence>
<dbReference type="PANTHER" id="PTHR42775">
    <property type="entry name" value="PERMEASE RV2963-RELATED"/>
    <property type="match status" value="1"/>
</dbReference>
<feature type="transmembrane region" description="Helical" evidence="7">
    <location>
        <begin position="56"/>
        <end position="77"/>
    </location>
</feature>
<evidence type="ECO:0000256" key="6">
    <source>
        <dbReference type="ARBA" id="ARBA00023136"/>
    </source>
</evidence>
<organism evidence="9">
    <name type="scientific">freshwater metagenome</name>
    <dbReference type="NCBI Taxonomy" id="449393"/>
    <lineage>
        <taxon>unclassified sequences</taxon>
        <taxon>metagenomes</taxon>
        <taxon>ecological metagenomes</taxon>
    </lineage>
</organism>
<dbReference type="AlphaFoldDB" id="A0A6J7KIU2"/>
<dbReference type="Pfam" id="PF03773">
    <property type="entry name" value="ArsP_1"/>
    <property type="match status" value="1"/>
</dbReference>
<evidence type="ECO:0000256" key="1">
    <source>
        <dbReference type="ARBA" id="ARBA00004651"/>
    </source>
</evidence>
<name>A0A6J7KIU2_9ZZZZ</name>
<evidence type="ECO:0000256" key="7">
    <source>
        <dbReference type="SAM" id="Phobius"/>
    </source>
</evidence>
<feature type="transmembrane region" description="Helical" evidence="7">
    <location>
        <begin position="89"/>
        <end position="112"/>
    </location>
</feature>
<feature type="transmembrane region" description="Helical" evidence="7">
    <location>
        <begin position="26"/>
        <end position="50"/>
    </location>
</feature>
<dbReference type="EMBL" id="CAFBNS010000023">
    <property type="protein sequence ID" value="CAB4955736.1"/>
    <property type="molecule type" value="Genomic_DNA"/>
</dbReference>
<keyword evidence="5 7" id="KW-1133">Transmembrane helix</keyword>
<evidence type="ECO:0000256" key="2">
    <source>
        <dbReference type="ARBA" id="ARBA00006386"/>
    </source>
</evidence>
<comment type="similarity">
    <text evidence="2">Belongs to the UPF0718 family.</text>
</comment>
<dbReference type="PANTHER" id="PTHR42775:SF1">
    <property type="entry name" value="PERMEASE RV2963-RELATED"/>
    <property type="match status" value="1"/>
</dbReference>
<comment type="subcellular location">
    <subcellularLocation>
        <location evidence="1">Cell membrane</location>
        <topology evidence="1">Multi-pass membrane protein</topology>
    </subcellularLocation>
</comment>
<accession>A0A6J7KIU2</accession>
<dbReference type="InterPro" id="IPR053166">
    <property type="entry name" value="UPF0718_permease"/>
</dbReference>
<feature type="domain" description="YHS" evidence="8">
    <location>
        <begin position="161"/>
        <end position="204"/>
    </location>
</feature>
<keyword evidence="4 7" id="KW-0812">Transmembrane</keyword>
<gene>
    <name evidence="9" type="ORF">UFOPK3874_00225</name>
</gene>
<sequence length="206" mass="23230">MMVPAHVWQSLFITDHGIWTKLENAFVAPFIAFISFVCSVGNVPLAATLWHGGISFGGTISFIFADLLSLPLVLIYIKYFGRPLTLRLVLVFWFVMSVSGLLTEEIFALLNILPERHHMNMAMGHIGWNRTTILNVIALILLALLFWIYKSKSTQDSEFAKDLVCGMQVRIADAPASCEHNGNSYYFCMPGCKESFLENTAKYIER</sequence>
<evidence type="ECO:0000256" key="3">
    <source>
        <dbReference type="ARBA" id="ARBA00022475"/>
    </source>
</evidence>
<keyword evidence="3" id="KW-1003">Cell membrane</keyword>
<dbReference type="Gene3D" id="1.10.620.20">
    <property type="entry name" value="Ribonucleotide Reductase, subunit A"/>
    <property type="match status" value="1"/>
</dbReference>
<reference evidence="9" key="1">
    <citation type="submission" date="2020-05" db="EMBL/GenBank/DDBJ databases">
        <authorList>
            <person name="Chiriac C."/>
            <person name="Salcher M."/>
            <person name="Ghai R."/>
            <person name="Kavagutti S V."/>
        </authorList>
    </citation>
    <scope>NUCLEOTIDE SEQUENCE</scope>
</reference>
<dbReference type="InterPro" id="IPR012348">
    <property type="entry name" value="RNR-like"/>
</dbReference>
<proteinExistence type="inferred from homology"/>
<evidence type="ECO:0000256" key="4">
    <source>
        <dbReference type="ARBA" id="ARBA00022692"/>
    </source>
</evidence>
<dbReference type="InterPro" id="IPR007029">
    <property type="entry name" value="YHS_dom"/>
</dbReference>
<evidence type="ECO:0000313" key="9">
    <source>
        <dbReference type="EMBL" id="CAB4955736.1"/>
    </source>
</evidence>
<dbReference type="GO" id="GO:0016491">
    <property type="term" value="F:oxidoreductase activity"/>
    <property type="evidence" value="ECO:0007669"/>
    <property type="project" value="InterPro"/>
</dbReference>
<dbReference type="GO" id="GO:0005886">
    <property type="term" value="C:plasma membrane"/>
    <property type="evidence" value="ECO:0007669"/>
    <property type="project" value="UniProtKB-SubCell"/>
</dbReference>
<evidence type="ECO:0000259" key="8">
    <source>
        <dbReference type="Pfam" id="PF04945"/>
    </source>
</evidence>
<protein>
    <submittedName>
        <fullName evidence="9">Unannotated protein</fullName>
    </submittedName>
</protein>
<dbReference type="Pfam" id="PF04945">
    <property type="entry name" value="YHS"/>
    <property type="match status" value="1"/>
</dbReference>
<keyword evidence="6 7" id="KW-0472">Membrane</keyword>
<dbReference type="InterPro" id="IPR005524">
    <property type="entry name" value="DUF318"/>
</dbReference>